<evidence type="ECO:0000313" key="7">
    <source>
        <dbReference type="Proteomes" id="UP000663868"/>
    </source>
</evidence>
<dbReference type="Proteomes" id="UP000663868">
    <property type="component" value="Unassembled WGS sequence"/>
</dbReference>
<keyword evidence="2" id="KW-0964">Secreted</keyword>
<reference evidence="5" key="1">
    <citation type="submission" date="2021-02" db="EMBL/GenBank/DDBJ databases">
        <authorList>
            <person name="Nowell W R."/>
        </authorList>
    </citation>
    <scope>NUCLEOTIDE SEQUENCE</scope>
</reference>
<name>A0A818SHR6_9BILA</name>
<dbReference type="InterPro" id="IPR036438">
    <property type="entry name" value="Insulin-like_sf"/>
</dbReference>
<accession>A0A818SHR6</accession>
<dbReference type="Pfam" id="PF00049">
    <property type="entry name" value="Insulin"/>
    <property type="match status" value="1"/>
</dbReference>
<dbReference type="GO" id="GO:0005576">
    <property type="term" value="C:extracellular region"/>
    <property type="evidence" value="ECO:0007669"/>
    <property type="project" value="UniProtKB-SubCell"/>
</dbReference>
<dbReference type="SMART" id="SM00078">
    <property type="entry name" value="IlGF"/>
    <property type="match status" value="1"/>
</dbReference>
<evidence type="ECO:0000256" key="1">
    <source>
        <dbReference type="ARBA" id="ARBA00009034"/>
    </source>
</evidence>
<feature type="domain" description="Insulin-like" evidence="4">
    <location>
        <begin position="44"/>
        <end position="125"/>
    </location>
</feature>
<evidence type="ECO:0000256" key="2">
    <source>
        <dbReference type="RuleBase" id="RU000406"/>
    </source>
</evidence>
<dbReference type="PRINTS" id="PR00276">
    <property type="entry name" value="INSULINFAMLY"/>
</dbReference>
<feature type="signal peptide" evidence="3">
    <location>
        <begin position="1"/>
        <end position="22"/>
    </location>
</feature>
<dbReference type="EMBL" id="CAJOAZ010000868">
    <property type="protein sequence ID" value="CAF3726565.1"/>
    <property type="molecule type" value="Genomic_DNA"/>
</dbReference>
<dbReference type="InterPro" id="IPR022353">
    <property type="entry name" value="Insulin_CS"/>
</dbReference>
<protein>
    <recommendedName>
        <fullName evidence="4">Insulin-like domain-containing protein</fullName>
    </recommendedName>
</protein>
<comment type="caution">
    <text evidence="5">The sequence shown here is derived from an EMBL/GenBank/DDBJ whole genome shotgun (WGS) entry which is preliminary data.</text>
</comment>
<dbReference type="EMBL" id="CAJOBB010000399">
    <property type="protein sequence ID" value="CAF3670974.1"/>
    <property type="molecule type" value="Genomic_DNA"/>
</dbReference>
<sequence length="125" mass="14038">MYRSSILLFLLITILMISFTNGKNITDQKQQQQPSISTHKPVSIKICGLALIRMLDMVCTKARQLLIKNGILSSSSSPPAKRQFNIEDDPYSRTVSVTDYSQFNDTLVGDCCLQACTLKILLKYC</sequence>
<dbReference type="SUPFAM" id="SSF56994">
    <property type="entry name" value="Insulin-like"/>
    <property type="match status" value="1"/>
</dbReference>
<evidence type="ECO:0000313" key="6">
    <source>
        <dbReference type="EMBL" id="CAF3726565.1"/>
    </source>
</evidence>
<organism evidence="5 7">
    <name type="scientific">Adineta steineri</name>
    <dbReference type="NCBI Taxonomy" id="433720"/>
    <lineage>
        <taxon>Eukaryota</taxon>
        <taxon>Metazoa</taxon>
        <taxon>Spiralia</taxon>
        <taxon>Gnathifera</taxon>
        <taxon>Rotifera</taxon>
        <taxon>Eurotatoria</taxon>
        <taxon>Bdelloidea</taxon>
        <taxon>Adinetida</taxon>
        <taxon>Adinetidae</taxon>
        <taxon>Adineta</taxon>
    </lineage>
</organism>
<evidence type="ECO:0000256" key="3">
    <source>
        <dbReference type="SAM" id="SignalP"/>
    </source>
</evidence>
<keyword evidence="3" id="KW-0732">Signal</keyword>
<comment type="subcellular location">
    <subcellularLocation>
        <location evidence="2">Secreted</location>
    </subcellularLocation>
</comment>
<dbReference type="Proteomes" id="UP000663844">
    <property type="component" value="Unassembled WGS sequence"/>
</dbReference>
<proteinExistence type="inferred from homology"/>
<dbReference type="InterPro" id="IPR016179">
    <property type="entry name" value="Insulin-like"/>
</dbReference>
<evidence type="ECO:0000259" key="4">
    <source>
        <dbReference type="SMART" id="SM00078"/>
    </source>
</evidence>
<gene>
    <name evidence="5" type="ORF">KXQ929_LOCUS8983</name>
    <name evidence="6" type="ORF">OXD698_LOCUS13994</name>
</gene>
<evidence type="ECO:0000313" key="5">
    <source>
        <dbReference type="EMBL" id="CAF3670974.1"/>
    </source>
</evidence>
<dbReference type="AlphaFoldDB" id="A0A818SHR6"/>
<dbReference type="GO" id="GO:0005179">
    <property type="term" value="F:hormone activity"/>
    <property type="evidence" value="ECO:0007669"/>
    <property type="project" value="InterPro"/>
</dbReference>
<dbReference type="InterPro" id="IPR022352">
    <property type="entry name" value="Ins/IGF/rlx"/>
</dbReference>
<dbReference type="PROSITE" id="PS00262">
    <property type="entry name" value="INSULIN"/>
    <property type="match status" value="1"/>
</dbReference>
<comment type="similarity">
    <text evidence="1 2">Belongs to the insulin family.</text>
</comment>
<feature type="chain" id="PRO_5035616307" description="Insulin-like domain-containing protein" evidence="3">
    <location>
        <begin position="23"/>
        <end position="125"/>
    </location>
</feature>
<dbReference type="Gene3D" id="1.10.100.10">
    <property type="entry name" value="Insulin-like"/>
    <property type="match status" value="1"/>
</dbReference>